<dbReference type="AlphaFoldDB" id="A0A916Z6M0"/>
<feature type="transmembrane region" description="Helical" evidence="7">
    <location>
        <begin position="169"/>
        <end position="193"/>
    </location>
</feature>
<feature type="transmembrane region" description="Helical" evidence="7">
    <location>
        <begin position="122"/>
        <end position="149"/>
    </location>
</feature>
<evidence type="ECO:0000256" key="6">
    <source>
        <dbReference type="ARBA" id="ARBA00023136"/>
    </source>
</evidence>
<comment type="caution">
    <text evidence="9">The sequence shown here is derived from an EMBL/GenBank/DDBJ whole genome shotgun (WGS) entry which is preliminary data.</text>
</comment>
<reference evidence="9" key="1">
    <citation type="journal article" date="2014" name="Int. J. Syst. Evol. Microbiol.">
        <title>Complete genome sequence of Corynebacterium casei LMG S-19264T (=DSM 44701T), isolated from a smear-ripened cheese.</title>
        <authorList>
            <consortium name="US DOE Joint Genome Institute (JGI-PGF)"/>
            <person name="Walter F."/>
            <person name="Albersmeier A."/>
            <person name="Kalinowski J."/>
            <person name="Ruckert C."/>
        </authorList>
    </citation>
    <scope>NUCLEOTIDE SEQUENCE</scope>
    <source>
        <strain evidence="9">CGMCC 1.15178</strain>
    </source>
</reference>
<dbReference type="Gene3D" id="1.10.3720.10">
    <property type="entry name" value="MetI-like"/>
    <property type="match status" value="1"/>
</dbReference>
<evidence type="ECO:0000256" key="1">
    <source>
        <dbReference type="ARBA" id="ARBA00004651"/>
    </source>
</evidence>
<keyword evidence="6 7" id="KW-0472">Membrane</keyword>
<evidence type="ECO:0000256" key="5">
    <source>
        <dbReference type="ARBA" id="ARBA00022989"/>
    </source>
</evidence>
<keyword evidence="3" id="KW-1003">Cell membrane</keyword>
<evidence type="ECO:0000313" key="9">
    <source>
        <dbReference type="EMBL" id="GGD78677.1"/>
    </source>
</evidence>
<feature type="transmembrane region" description="Helical" evidence="7">
    <location>
        <begin position="227"/>
        <end position="251"/>
    </location>
</feature>
<evidence type="ECO:0000256" key="4">
    <source>
        <dbReference type="ARBA" id="ARBA00022692"/>
    </source>
</evidence>
<dbReference type="PROSITE" id="PS50928">
    <property type="entry name" value="ABC_TM1"/>
    <property type="match status" value="1"/>
</dbReference>
<sequence>MEQMKARGRLRSFIHELAVNKYLYLMALPGLIFVLIFNYVPMLGIYVAFLDFNPVKGLTGSEFVGLRNFDFFFSGLDWPKVTLNTIYLNLLFILGEILSAIVLAVIINEISGKWFKRVTQSVIILPFFISWAVVSIFMIALLSSDGGIINKMLEAMGFDPVSFYSSPEVWPGILIAIRIWKSAGYGTIIYLAAMAGINNDLYESARIDGANRLQMIRHITLPLMKSITFLLVLLALGRVFYGDFGMIYALVGDNSFLYPTTDVIDTFVYRSLRTLGDFGMASAVGLYQSVMGLILILITNRIVKFYDKDATIY</sequence>
<organism evidence="9 10">
    <name type="scientific">Paenibacillus nasutitermitis</name>
    <dbReference type="NCBI Taxonomy" id="1652958"/>
    <lineage>
        <taxon>Bacteria</taxon>
        <taxon>Bacillati</taxon>
        <taxon>Bacillota</taxon>
        <taxon>Bacilli</taxon>
        <taxon>Bacillales</taxon>
        <taxon>Paenibacillaceae</taxon>
        <taxon>Paenibacillus</taxon>
    </lineage>
</organism>
<dbReference type="InterPro" id="IPR035906">
    <property type="entry name" value="MetI-like_sf"/>
</dbReference>
<keyword evidence="10" id="KW-1185">Reference proteome</keyword>
<evidence type="ECO:0000256" key="2">
    <source>
        <dbReference type="ARBA" id="ARBA00022448"/>
    </source>
</evidence>
<evidence type="ECO:0000256" key="7">
    <source>
        <dbReference type="RuleBase" id="RU363032"/>
    </source>
</evidence>
<evidence type="ECO:0000256" key="3">
    <source>
        <dbReference type="ARBA" id="ARBA00022475"/>
    </source>
</evidence>
<feature type="transmembrane region" description="Helical" evidence="7">
    <location>
        <begin position="21"/>
        <end position="49"/>
    </location>
</feature>
<proteinExistence type="inferred from homology"/>
<dbReference type="InterPro" id="IPR051393">
    <property type="entry name" value="ABC_transporter_permease"/>
</dbReference>
<protein>
    <submittedName>
        <fullName evidence="9">Sugar ABC transporter permease</fullName>
    </submittedName>
</protein>
<feature type="transmembrane region" description="Helical" evidence="7">
    <location>
        <begin position="278"/>
        <end position="298"/>
    </location>
</feature>
<dbReference type="CDD" id="cd06261">
    <property type="entry name" value="TM_PBP2"/>
    <property type="match status" value="1"/>
</dbReference>
<dbReference type="EMBL" id="BMHP01000003">
    <property type="protein sequence ID" value="GGD78677.1"/>
    <property type="molecule type" value="Genomic_DNA"/>
</dbReference>
<dbReference type="GO" id="GO:0005886">
    <property type="term" value="C:plasma membrane"/>
    <property type="evidence" value="ECO:0007669"/>
    <property type="project" value="UniProtKB-SubCell"/>
</dbReference>
<evidence type="ECO:0000259" key="8">
    <source>
        <dbReference type="PROSITE" id="PS50928"/>
    </source>
</evidence>
<dbReference type="Proteomes" id="UP000612456">
    <property type="component" value="Unassembled WGS sequence"/>
</dbReference>
<dbReference type="PANTHER" id="PTHR30193">
    <property type="entry name" value="ABC TRANSPORTER PERMEASE PROTEIN"/>
    <property type="match status" value="1"/>
</dbReference>
<comment type="subcellular location">
    <subcellularLocation>
        <location evidence="1 7">Cell membrane</location>
        <topology evidence="1 7">Multi-pass membrane protein</topology>
    </subcellularLocation>
</comment>
<dbReference type="Pfam" id="PF00528">
    <property type="entry name" value="BPD_transp_1"/>
    <property type="match status" value="1"/>
</dbReference>
<feature type="domain" description="ABC transmembrane type-1" evidence="8">
    <location>
        <begin position="82"/>
        <end position="299"/>
    </location>
</feature>
<evidence type="ECO:0000313" key="10">
    <source>
        <dbReference type="Proteomes" id="UP000612456"/>
    </source>
</evidence>
<dbReference type="InterPro" id="IPR000515">
    <property type="entry name" value="MetI-like"/>
</dbReference>
<gene>
    <name evidence="9" type="ORF">GCM10010911_40930</name>
</gene>
<comment type="similarity">
    <text evidence="7">Belongs to the binding-protein-dependent transport system permease family.</text>
</comment>
<dbReference type="PANTHER" id="PTHR30193:SF44">
    <property type="entry name" value="LACTOSE TRANSPORT SYSTEM PERMEASE PROTEIN LACF"/>
    <property type="match status" value="1"/>
</dbReference>
<accession>A0A916Z6M0</accession>
<dbReference type="SUPFAM" id="SSF161098">
    <property type="entry name" value="MetI-like"/>
    <property type="match status" value="1"/>
</dbReference>
<dbReference type="GO" id="GO:0055085">
    <property type="term" value="P:transmembrane transport"/>
    <property type="evidence" value="ECO:0007669"/>
    <property type="project" value="InterPro"/>
</dbReference>
<keyword evidence="2 7" id="KW-0813">Transport</keyword>
<reference evidence="9" key="2">
    <citation type="submission" date="2020-09" db="EMBL/GenBank/DDBJ databases">
        <authorList>
            <person name="Sun Q."/>
            <person name="Zhou Y."/>
        </authorList>
    </citation>
    <scope>NUCLEOTIDE SEQUENCE</scope>
    <source>
        <strain evidence="9">CGMCC 1.15178</strain>
    </source>
</reference>
<keyword evidence="4 7" id="KW-0812">Transmembrane</keyword>
<name>A0A916Z6M0_9BACL</name>
<feature type="transmembrane region" description="Helical" evidence="7">
    <location>
        <begin position="86"/>
        <end position="110"/>
    </location>
</feature>
<keyword evidence="5 7" id="KW-1133">Transmembrane helix</keyword>